<reference key="1">
    <citation type="submission" date="2019-01" db="UniProtKB">
        <authorList>
            <consortium name="RefSeq"/>
        </authorList>
    </citation>
    <scope>IDENTIFICATION</scope>
</reference>
<keyword evidence="1" id="KW-0597">Phosphoprotein</keyword>
<reference evidence="13" key="2">
    <citation type="submission" date="2025-08" db="UniProtKB">
        <authorList>
            <consortium name="RefSeq"/>
        </authorList>
    </citation>
    <scope>IDENTIFICATION</scope>
    <source>
        <tissue evidence="13">Blood</tissue>
    </source>
</reference>
<dbReference type="GO" id="GO:0048788">
    <property type="term" value="C:cytoskeleton of presynaptic active zone"/>
    <property type="evidence" value="ECO:0007669"/>
    <property type="project" value="TreeGrafter"/>
</dbReference>
<dbReference type="GO" id="GO:0050806">
    <property type="term" value="P:positive regulation of synaptic transmission"/>
    <property type="evidence" value="ECO:0007669"/>
    <property type="project" value="TreeGrafter"/>
</dbReference>
<feature type="compositionally biased region" description="Polar residues" evidence="9">
    <location>
        <begin position="408"/>
        <end position="417"/>
    </location>
</feature>
<proteinExistence type="predicted"/>
<dbReference type="FunFam" id="2.60.40.150:FF:000001">
    <property type="entry name" value="Regulating synaptic membrane exocytosis 3, isoform CRA_a"/>
    <property type="match status" value="1"/>
</dbReference>
<dbReference type="SMART" id="SM00228">
    <property type="entry name" value="PDZ"/>
    <property type="match status" value="1"/>
</dbReference>
<protein>
    <submittedName>
        <fullName evidence="13">Regulating synaptic membrane exocytosis protein 1 isoform X47</fullName>
    </submittedName>
</protein>
<evidence type="ECO:0000256" key="5">
    <source>
        <dbReference type="ARBA" id="ARBA00022782"/>
    </source>
</evidence>
<keyword evidence="5" id="KW-0221">Differentiation</keyword>
<dbReference type="SUPFAM" id="SSF50156">
    <property type="entry name" value="PDZ domain-like"/>
    <property type="match status" value="1"/>
</dbReference>
<dbReference type="RefSeq" id="XP_025746487.1">
    <property type="nucleotide sequence ID" value="XM_025890702.1"/>
</dbReference>
<evidence type="ECO:0000256" key="9">
    <source>
        <dbReference type="SAM" id="MobiDB-lite"/>
    </source>
</evidence>
<dbReference type="CDD" id="cd04031">
    <property type="entry name" value="C2A_RIM1alpha"/>
    <property type="match status" value="1"/>
</dbReference>
<dbReference type="SMART" id="SM00239">
    <property type="entry name" value="C2"/>
    <property type="match status" value="2"/>
</dbReference>
<name>A0A3Q7QWA9_CALUR</name>
<dbReference type="GO" id="GO:0042734">
    <property type="term" value="C:presynaptic membrane"/>
    <property type="evidence" value="ECO:0007669"/>
    <property type="project" value="TreeGrafter"/>
</dbReference>
<dbReference type="GO" id="GO:0042391">
    <property type="term" value="P:regulation of membrane potential"/>
    <property type="evidence" value="ECO:0007669"/>
    <property type="project" value="TreeGrafter"/>
</dbReference>
<evidence type="ECO:0000256" key="3">
    <source>
        <dbReference type="ARBA" id="ARBA00022737"/>
    </source>
</evidence>
<dbReference type="CTD" id="22999"/>
<evidence type="ECO:0000256" key="8">
    <source>
        <dbReference type="ARBA" id="ARBA00034103"/>
    </source>
</evidence>
<dbReference type="Pfam" id="PF00168">
    <property type="entry name" value="C2"/>
    <property type="match status" value="2"/>
</dbReference>
<feature type="domain" description="PDZ" evidence="11">
    <location>
        <begin position="79"/>
        <end position="165"/>
    </location>
</feature>
<dbReference type="GO" id="GO:0008270">
    <property type="term" value="F:zinc ion binding"/>
    <property type="evidence" value="ECO:0007669"/>
    <property type="project" value="UniProtKB-KW"/>
</dbReference>
<keyword evidence="2" id="KW-0479">Metal-binding</keyword>
<accession>A0A3Q7QWA9</accession>
<dbReference type="Proteomes" id="UP000286641">
    <property type="component" value="Unplaced"/>
</dbReference>
<evidence type="ECO:0000259" key="10">
    <source>
        <dbReference type="PROSITE" id="PS50004"/>
    </source>
</evidence>
<dbReference type="CDD" id="cd04028">
    <property type="entry name" value="C2B_RIM1alpha"/>
    <property type="match status" value="1"/>
</dbReference>
<dbReference type="GO" id="GO:2000300">
    <property type="term" value="P:regulation of synaptic vesicle exocytosis"/>
    <property type="evidence" value="ECO:0007669"/>
    <property type="project" value="TreeGrafter"/>
</dbReference>
<dbReference type="InterPro" id="IPR036034">
    <property type="entry name" value="PDZ_sf"/>
</dbReference>
<dbReference type="PANTHER" id="PTHR12157">
    <property type="entry name" value="REGULATING SYNAPTIC MEMBRANE EXOCYTOSIS PROTEIN"/>
    <property type="match status" value="1"/>
</dbReference>
<evidence type="ECO:0000259" key="11">
    <source>
        <dbReference type="PROSITE" id="PS50106"/>
    </source>
</evidence>
<evidence type="ECO:0000313" key="13">
    <source>
        <dbReference type="RefSeq" id="XP_025746487.1"/>
    </source>
</evidence>
<feature type="region of interest" description="Disordered" evidence="9">
    <location>
        <begin position="344"/>
        <end position="491"/>
    </location>
</feature>
<dbReference type="PANTHER" id="PTHR12157:SF18">
    <property type="entry name" value="REGULATING SYNAPTIC MEMBRANE EXOCYTOSIS PROTEIN 1"/>
    <property type="match status" value="1"/>
</dbReference>
<keyword evidence="7" id="KW-0770">Synapse</keyword>
<dbReference type="InterPro" id="IPR035892">
    <property type="entry name" value="C2_domain_sf"/>
</dbReference>
<dbReference type="PROSITE" id="PS50106">
    <property type="entry name" value="PDZ"/>
    <property type="match status" value="1"/>
</dbReference>
<dbReference type="Gene3D" id="2.60.40.150">
    <property type="entry name" value="C2 domain"/>
    <property type="match status" value="2"/>
</dbReference>
<keyword evidence="6" id="KW-0862">Zinc</keyword>
<feature type="compositionally biased region" description="Basic and acidic residues" evidence="9">
    <location>
        <begin position="465"/>
        <end position="482"/>
    </location>
</feature>
<dbReference type="Pfam" id="PF00595">
    <property type="entry name" value="PDZ"/>
    <property type="match status" value="1"/>
</dbReference>
<feature type="region of interest" description="Disordered" evidence="9">
    <location>
        <begin position="513"/>
        <end position="562"/>
    </location>
</feature>
<keyword evidence="12" id="KW-1185">Reference proteome</keyword>
<dbReference type="GO" id="GO:0044325">
    <property type="term" value="F:transmembrane transporter binding"/>
    <property type="evidence" value="ECO:0007669"/>
    <property type="project" value="TreeGrafter"/>
</dbReference>
<comment type="subcellular location">
    <subcellularLocation>
        <location evidence="8">Synapse</location>
    </subcellularLocation>
</comment>
<feature type="domain" description="C2" evidence="10">
    <location>
        <begin position="632"/>
        <end position="750"/>
    </location>
</feature>
<dbReference type="InterPro" id="IPR039032">
    <property type="entry name" value="Rim-like"/>
</dbReference>
<dbReference type="AlphaFoldDB" id="A0A3Q7QWA9"/>
<gene>
    <name evidence="13" type="primary">RIMS1</name>
</gene>
<dbReference type="GO" id="GO:0031267">
    <property type="term" value="F:small GTPase binding"/>
    <property type="evidence" value="ECO:0007669"/>
    <property type="project" value="InterPro"/>
</dbReference>
<dbReference type="GO" id="GO:0030154">
    <property type="term" value="P:cell differentiation"/>
    <property type="evidence" value="ECO:0007669"/>
    <property type="project" value="UniProtKB-KW"/>
</dbReference>
<sequence>MCAPGIPVSSEGWGEVRSIDSEEGTVKVRGAGTGDLDYYWLDPATWHSRETSPISSHPVTWQPSKEGDRLIGRVILNKRTTMPKESGALLGLKVVGGKMTDLGRLGAFITKVKKGSLADVVGHLRAGDEVLEWNGKPLPGATNEEVYNIILESKSEPQVEIIVSRPIGDIPRIPESSHPPLESSSSSFESQKMERPSISVISPTSPGALKDAPQVLPGQLSVKLWYDKVGHQLIVNVLQATDLPTRVDGRPRNPYVKMYFLPDRSDKSKRRTKTVKKVLEPKWNQTFVYSHVHRRDFRERMLEITVWDQPRVQEEESEFLGEILIELETALLDDEPHWYKLQTHDESSLPLPQPSPFMPRRHIHGESSSKKLQRSQRISDSDISDYEVDDGIGVVPPGYRSSARESKSTTLTVPEQQRTTHHRSRSVSPHRGDDQGRPRSRLPNVPLQRSLDEIHPTRRSRSPTRHHDASRSPVDHRSRDVDSQYLSEQDSELLMLPRAKRGRSAECLHTTRMHRQASPTHLPPADTSFSNRRGRQLPQVPVRSGSIEQESGHKKLKSTIQRSTETGMAAEMRKMVRQPSRESTDGSINSYSSEGNLIFPGVRLGADSQFSDFLDGLGPAQLVGRQTLATPAMGDIQIGMEDKKGQLEVEVIRARSLTQKPGSKSTPAPYVKVYLLENGACIAKKKTRIARKTLDPLYQQSLVFDESPQGKVLQVIVWGDYGRMDHKCFMGVAQILLEELDLSSMVIGWYKLFPPSSLVDPTLTPLTRRASQSSLESSSGPPCIRS</sequence>
<evidence type="ECO:0000256" key="2">
    <source>
        <dbReference type="ARBA" id="ARBA00022723"/>
    </source>
</evidence>
<evidence type="ECO:0000256" key="6">
    <source>
        <dbReference type="ARBA" id="ARBA00022833"/>
    </source>
</evidence>
<feature type="region of interest" description="Disordered" evidence="9">
    <location>
        <begin position="172"/>
        <end position="206"/>
    </location>
</feature>
<dbReference type="InterPro" id="IPR001478">
    <property type="entry name" value="PDZ"/>
</dbReference>
<dbReference type="FunFam" id="2.60.40.150:FF:000003">
    <property type="entry name" value="Regulating synaptic membrane exocytosis protein 2"/>
    <property type="match status" value="1"/>
</dbReference>
<organism evidence="12 13">
    <name type="scientific">Callorhinus ursinus</name>
    <name type="common">Northern fur seal</name>
    <dbReference type="NCBI Taxonomy" id="34884"/>
    <lineage>
        <taxon>Eukaryota</taxon>
        <taxon>Metazoa</taxon>
        <taxon>Chordata</taxon>
        <taxon>Craniata</taxon>
        <taxon>Vertebrata</taxon>
        <taxon>Euteleostomi</taxon>
        <taxon>Mammalia</taxon>
        <taxon>Eutheria</taxon>
        <taxon>Laurasiatheria</taxon>
        <taxon>Carnivora</taxon>
        <taxon>Caniformia</taxon>
        <taxon>Pinnipedia</taxon>
        <taxon>Otariidae</taxon>
        <taxon>Callorhinus</taxon>
    </lineage>
</organism>
<feature type="domain" description="C2" evidence="10">
    <location>
        <begin position="216"/>
        <end position="339"/>
    </location>
</feature>
<dbReference type="SUPFAM" id="SSF49562">
    <property type="entry name" value="C2 domain (Calcium/lipid-binding domain, CaLB)"/>
    <property type="match status" value="2"/>
</dbReference>
<dbReference type="GO" id="GO:0048167">
    <property type="term" value="P:regulation of synaptic plasticity"/>
    <property type="evidence" value="ECO:0007669"/>
    <property type="project" value="TreeGrafter"/>
</dbReference>
<dbReference type="GO" id="GO:0048791">
    <property type="term" value="P:calcium ion-regulated exocytosis of neurotransmitter"/>
    <property type="evidence" value="ECO:0007669"/>
    <property type="project" value="TreeGrafter"/>
</dbReference>
<keyword evidence="3" id="KW-0677">Repeat</keyword>
<feature type="compositionally biased region" description="Low complexity" evidence="9">
    <location>
        <begin position="174"/>
        <end position="190"/>
    </location>
</feature>
<dbReference type="CDD" id="cd06714">
    <property type="entry name" value="PDZ_RIM-like"/>
    <property type="match status" value="1"/>
</dbReference>
<dbReference type="InterPro" id="IPR000008">
    <property type="entry name" value="C2_dom"/>
</dbReference>
<dbReference type="PROSITE" id="PS50004">
    <property type="entry name" value="C2"/>
    <property type="match status" value="2"/>
</dbReference>
<evidence type="ECO:0000313" key="12">
    <source>
        <dbReference type="Proteomes" id="UP000286641"/>
    </source>
</evidence>
<evidence type="ECO:0000256" key="1">
    <source>
        <dbReference type="ARBA" id="ARBA00022553"/>
    </source>
</evidence>
<dbReference type="FunFam" id="2.30.42.10:FF:000003">
    <property type="entry name" value="Regulating synaptic membrane exocytosis protein 1, putative"/>
    <property type="match status" value="1"/>
</dbReference>
<evidence type="ECO:0000256" key="4">
    <source>
        <dbReference type="ARBA" id="ARBA00022771"/>
    </source>
</evidence>
<keyword evidence="4" id="KW-0863">Zinc-finger</keyword>
<dbReference type="Gene3D" id="2.30.42.10">
    <property type="match status" value="1"/>
</dbReference>
<evidence type="ECO:0000256" key="7">
    <source>
        <dbReference type="ARBA" id="ARBA00023018"/>
    </source>
</evidence>